<dbReference type="PANTHER" id="PTHR10174">
    <property type="entry name" value="ALPHA-TOCOPHEROL TRANSFER PROTEIN-RELATED"/>
    <property type="match status" value="1"/>
</dbReference>
<evidence type="ECO:0000259" key="1">
    <source>
        <dbReference type="PROSITE" id="PS50191"/>
    </source>
</evidence>
<dbReference type="GO" id="GO:1902936">
    <property type="term" value="F:phosphatidylinositol bisphosphate binding"/>
    <property type="evidence" value="ECO:0007669"/>
    <property type="project" value="TreeGrafter"/>
</dbReference>
<dbReference type="Gene3D" id="3.40.525.10">
    <property type="entry name" value="CRAL-TRIO lipid binding domain"/>
    <property type="match status" value="1"/>
</dbReference>
<dbReference type="SMART" id="SM00516">
    <property type="entry name" value="SEC14"/>
    <property type="match status" value="1"/>
</dbReference>
<dbReference type="PROSITE" id="PS50191">
    <property type="entry name" value="CRAL_TRIO"/>
    <property type="match status" value="1"/>
</dbReference>
<dbReference type="Pfam" id="PF00650">
    <property type="entry name" value="CRAL_TRIO"/>
    <property type="match status" value="1"/>
</dbReference>
<proteinExistence type="predicted"/>
<dbReference type="SUPFAM" id="SSF46938">
    <property type="entry name" value="CRAL/TRIO N-terminal domain"/>
    <property type="match status" value="1"/>
</dbReference>
<dbReference type="CDD" id="cd00170">
    <property type="entry name" value="SEC14"/>
    <property type="match status" value="1"/>
</dbReference>
<dbReference type="InterPro" id="IPR036273">
    <property type="entry name" value="CRAL/TRIO_N_dom_sf"/>
</dbReference>
<dbReference type="InterPro" id="IPR001251">
    <property type="entry name" value="CRAL-TRIO_dom"/>
</dbReference>
<sequence>MFKVTLEDEFKKNPELKAEDIEDVKAWLKSQPHLPPVPDLVIVLFLQACQWDLDLTKKTIDIYYTCRTEYTEFFADRDPLSQEIQDIAKTHHVVYLPQRDPEGNQIIVTRTVDPDIKNYNFAALVKYYTMSTEAFQLENGTVPGIVMVCDVDNFKASHFWCVPFKQAKNNMRYSQEAASFHIKAVHHINIHPLIHKMLQILKPLLKAEVIELIKMHSSIETLFQSVPKEIMPKDYGGEAPTMEELNELNLQRIQKYQQYFKDEQKVVVDESKRISKKAKQSEDPEEEKGWWLLKKLSFK</sequence>
<dbReference type="PANTHER" id="PTHR10174:SF224">
    <property type="entry name" value="RETINOL-BINDING PROTEIN PINTA"/>
    <property type="match status" value="1"/>
</dbReference>
<feature type="domain" description="CRAL-TRIO" evidence="1">
    <location>
        <begin position="83"/>
        <end position="243"/>
    </location>
</feature>
<protein>
    <recommendedName>
        <fullName evidence="1">CRAL-TRIO domain-containing protein</fullName>
    </recommendedName>
</protein>
<dbReference type="InterPro" id="IPR036865">
    <property type="entry name" value="CRAL-TRIO_dom_sf"/>
</dbReference>
<dbReference type="EMBL" id="GECZ01027256">
    <property type="protein sequence ID" value="JAS42513.1"/>
    <property type="molecule type" value="Transcribed_RNA"/>
</dbReference>
<dbReference type="SUPFAM" id="SSF52087">
    <property type="entry name" value="CRAL/TRIO domain"/>
    <property type="match status" value="1"/>
</dbReference>
<organism evidence="2">
    <name type="scientific">Cuerna arida</name>
    <dbReference type="NCBI Taxonomy" id="1464854"/>
    <lineage>
        <taxon>Eukaryota</taxon>
        <taxon>Metazoa</taxon>
        <taxon>Ecdysozoa</taxon>
        <taxon>Arthropoda</taxon>
        <taxon>Hexapoda</taxon>
        <taxon>Insecta</taxon>
        <taxon>Pterygota</taxon>
        <taxon>Neoptera</taxon>
        <taxon>Paraneoptera</taxon>
        <taxon>Hemiptera</taxon>
        <taxon>Auchenorrhyncha</taxon>
        <taxon>Membracoidea</taxon>
        <taxon>Cicadellidae</taxon>
        <taxon>Cicadellinae</taxon>
        <taxon>Proconiini</taxon>
        <taxon>Cuerna</taxon>
    </lineage>
</organism>
<dbReference type="AlphaFoldDB" id="A0A1B6EXZ6"/>
<name>A0A1B6EXZ6_9HEMI</name>
<evidence type="ECO:0000313" key="2">
    <source>
        <dbReference type="EMBL" id="JAS42513.1"/>
    </source>
</evidence>
<dbReference type="PRINTS" id="PR00180">
    <property type="entry name" value="CRETINALDHBP"/>
</dbReference>
<accession>A0A1B6EXZ6</accession>
<reference evidence="2" key="1">
    <citation type="submission" date="2015-11" db="EMBL/GenBank/DDBJ databases">
        <title>De novo transcriptome assembly of four potential Pierce s Disease insect vectors from Arizona vineyards.</title>
        <authorList>
            <person name="Tassone E.E."/>
        </authorList>
    </citation>
    <scope>NUCLEOTIDE SEQUENCE</scope>
</reference>
<dbReference type="GO" id="GO:0016020">
    <property type="term" value="C:membrane"/>
    <property type="evidence" value="ECO:0007669"/>
    <property type="project" value="TreeGrafter"/>
</dbReference>
<gene>
    <name evidence="2" type="ORF">g.12102</name>
</gene>